<organism evidence="4 5">
    <name type="scientific">Candidatus Blautia faecigallinarum</name>
    <dbReference type="NCBI Taxonomy" id="2838488"/>
    <lineage>
        <taxon>Bacteria</taxon>
        <taxon>Bacillati</taxon>
        <taxon>Bacillota</taxon>
        <taxon>Clostridia</taxon>
        <taxon>Lachnospirales</taxon>
        <taxon>Lachnospiraceae</taxon>
        <taxon>Blautia</taxon>
    </lineage>
</organism>
<evidence type="ECO:0000313" key="4">
    <source>
        <dbReference type="EMBL" id="HIZ22974.1"/>
    </source>
</evidence>
<sequence>MKKAGHPIGLKQTQCEDKFWSPYQKLVVDTVIPYQEKILNDEIPGQEKSHALANFRIAAGMEEGEFYGMVFQDSDVAKWLEAVAYSLWVSPDPELEKRADEVIDLVAKAQQPDGYLDTYFTIKEPEHRWKDLLEGHELYCMGHMMEAACGYYEVTGKKKILDVAEKMADYIASVFGGDHYGIPGHEEVEVGLMRLYQLTGEEKYCKLASYFVENRGQRKDFFHEEKEKRDFSIFNMDPDYLEYNQSHAPIREQNSAEGHAVRAVYFYRAAADLAGATEDESLKKACETLMDNILQKKMYVTGAIGSSGEWEAFSKEYDLPPDRAYAETCAQIGLVFFAKSMLDMDADGKYADVMDRCLYNSTISGMQLDGKHFFYVNPLEVNPGLSGEVFGMRHVLPKRPGWYACACCPPNLARMILSLGRLCWTESEDTIYSHLMIGQKAQLDLADIKVASEYPWKGSVKYQITPKAEKKFTLAVHIPGYVKESGLSITVNGDKAEYRMEKGYAYIEREWSAGDQVEITFPMEIRRVYSTVRSVDNVGCVALMRGPFVYCLETADNGEQLQALMLPRTSEIREQQETEGVLAGTVTLTMDGIREKDSAQLYSEAAPERENVTIKAVPYYIWGNREPGQMRVWIRE</sequence>
<dbReference type="Pfam" id="PF07944">
    <property type="entry name" value="Beta-AFase-like_GH127_cat"/>
    <property type="match status" value="1"/>
</dbReference>
<dbReference type="SUPFAM" id="SSF48208">
    <property type="entry name" value="Six-hairpin glycosidases"/>
    <property type="match status" value="1"/>
</dbReference>
<feature type="domain" description="Non-reducing end beta-L-arabinofuranosidase-like GH127 catalytic" evidence="1">
    <location>
        <begin position="16"/>
        <end position="420"/>
    </location>
</feature>
<dbReference type="EMBL" id="DXBU01000127">
    <property type="protein sequence ID" value="HIZ22974.1"/>
    <property type="molecule type" value="Genomic_DNA"/>
</dbReference>
<dbReference type="InterPro" id="IPR049046">
    <property type="entry name" value="Beta-AFase-like_GH127_middle"/>
</dbReference>
<dbReference type="GO" id="GO:0005975">
    <property type="term" value="P:carbohydrate metabolic process"/>
    <property type="evidence" value="ECO:0007669"/>
    <property type="project" value="InterPro"/>
</dbReference>
<dbReference type="Pfam" id="PF20737">
    <property type="entry name" value="Glyco_hydro127C"/>
    <property type="match status" value="1"/>
</dbReference>
<evidence type="ECO:0000259" key="3">
    <source>
        <dbReference type="Pfam" id="PF20737"/>
    </source>
</evidence>
<keyword evidence="4" id="KW-0378">Hydrolase</keyword>
<dbReference type="InterPro" id="IPR012878">
    <property type="entry name" value="Beta-AFase-like_GH127_cat"/>
</dbReference>
<dbReference type="PANTHER" id="PTHR43465">
    <property type="entry name" value="DUF1680 DOMAIN PROTEIN (AFU_ORTHOLOGUE AFUA_1G08910)"/>
    <property type="match status" value="1"/>
</dbReference>
<reference evidence="4" key="2">
    <citation type="submission" date="2021-04" db="EMBL/GenBank/DDBJ databases">
        <authorList>
            <person name="Gilroy R."/>
        </authorList>
    </citation>
    <scope>NUCLEOTIDE SEQUENCE</scope>
    <source>
        <strain evidence="4">14324</strain>
    </source>
</reference>
<dbReference type="Pfam" id="PF20736">
    <property type="entry name" value="Glyco_hydro127M"/>
    <property type="match status" value="1"/>
</dbReference>
<dbReference type="PANTHER" id="PTHR43465:SF2">
    <property type="entry name" value="DUF1680 DOMAIN PROTEIN (AFU_ORTHOLOGUE AFUA_1G08910)"/>
    <property type="match status" value="1"/>
</dbReference>
<dbReference type="InterPro" id="IPR049049">
    <property type="entry name" value="Beta-AFase-like_GH127_C"/>
</dbReference>
<dbReference type="InterPro" id="IPR008928">
    <property type="entry name" value="6-hairpin_glycosidase_sf"/>
</dbReference>
<dbReference type="Proteomes" id="UP000824041">
    <property type="component" value="Unassembled WGS sequence"/>
</dbReference>
<evidence type="ECO:0000259" key="2">
    <source>
        <dbReference type="Pfam" id="PF20736"/>
    </source>
</evidence>
<dbReference type="GO" id="GO:0016787">
    <property type="term" value="F:hydrolase activity"/>
    <property type="evidence" value="ECO:0007669"/>
    <property type="project" value="UniProtKB-KW"/>
</dbReference>
<name>A0A9D2DU02_9FIRM</name>
<dbReference type="InterPro" id="IPR012341">
    <property type="entry name" value="6hp_glycosidase-like_sf"/>
</dbReference>
<comment type="caution">
    <text evidence="4">The sequence shown here is derived from an EMBL/GenBank/DDBJ whole genome shotgun (WGS) entry which is preliminary data.</text>
</comment>
<feature type="domain" description="Non-reducing end beta-L-arabinofuranosidase-like GH127 C-terminal" evidence="3">
    <location>
        <begin position="526"/>
        <end position="635"/>
    </location>
</feature>
<dbReference type="Gene3D" id="1.50.10.10">
    <property type="match status" value="1"/>
</dbReference>
<accession>A0A9D2DU02</accession>
<protein>
    <submittedName>
        <fullName evidence="4">Glycoside hydrolase family 127 protein</fullName>
    </submittedName>
</protein>
<proteinExistence type="predicted"/>
<gene>
    <name evidence="4" type="ORF">IAA21_09300</name>
</gene>
<reference evidence="4" key="1">
    <citation type="journal article" date="2021" name="PeerJ">
        <title>Extensive microbial diversity within the chicken gut microbiome revealed by metagenomics and culture.</title>
        <authorList>
            <person name="Gilroy R."/>
            <person name="Ravi A."/>
            <person name="Getino M."/>
            <person name="Pursley I."/>
            <person name="Horton D.L."/>
            <person name="Alikhan N.F."/>
            <person name="Baker D."/>
            <person name="Gharbi K."/>
            <person name="Hall N."/>
            <person name="Watson M."/>
            <person name="Adriaenssens E.M."/>
            <person name="Foster-Nyarko E."/>
            <person name="Jarju S."/>
            <person name="Secka A."/>
            <person name="Antonio M."/>
            <person name="Oren A."/>
            <person name="Chaudhuri R.R."/>
            <person name="La Ragione R."/>
            <person name="Hildebrand F."/>
            <person name="Pallen M.J."/>
        </authorList>
    </citation>
    <scope>NUCLEOTIDE SEQUENCE</scope>
    <source>
        <strain evidence="4">14324</strain>
    </source>
</reference>
<dbReference type="InterPro" id="IPR049174">
    <property type="entry name" value="Beta-AFase-like"/>
</dbReference>
<feature type="domain" description="Non-reducing end beta-L-arabinofuranosidase-like GH127 middle" evidence="2">
    <location>
        <begin position="430"/>
        <end position="523"/>
    </location>
</feature>
<evidence type="ECO:0000313" key="5">
    <source>
        <dbReference type="Proteomes" id="UP000824041"/>
    </source>
</evidence>
<dbReference type="AlphaFoldDB" id="A0A9D2DU02"/>
<evidence type="ECO:0000259" key="1">
    <source>
        <dbReference type="Pfam" id="PF07944"/>
    </source>
</evidence>